<protein>
    <recommendedName>
        <fullName evidence="12">alpha-1,2-Mannosidase</fullName>
        <ecNumber evidence="12">3.2.1.-</ecNumber>
    </recommendedName>
</protein>
<evidence type="ECO:0000256" key="13">
    <source>
        <dbReference type="SAM" id="Phobius"/>
    </source>
</evidence>
<dbReference type="PRINTS" id="PR00747">
    <property type="entry name" value="GLYHDRLASE47"/>
</dbReference>
<comment type="similarity">
    <text evidence="3 12">Belongs to the glycosyl hydrolase 47 family.</text>
</comment>
<dbReference type="GO" id="GO:0036503">
    <property type="term" value="P:ERAD pathway"/>
    <property type="evidence" value="ECO:0007669"/>
    <property type="project" value="UniProtKB-ARBA"/>
</dbReference>
<reference evidence="14 15" key="1">
    <citation type="journal article" date="2020" name="ISME J.">
        <title>Uncovering the hidden diversity of litter-decomposition mechanisms in mushroom-forming fungi.</title>
        <authorList>
            <person name="Floudas D."/>
            <person name="Bentzer J."/>
            <person name="Ahren D."/>
            <person name="Johansson T."/>
            <person name="Persson P."/>
            <person name="Tunlid A."/>
        </authorList>
    </citation>
    <scope>NUCLEOTIDE SEQUENCE [LARGE SCALE GENOMIC DNA]</scope>
    <source>
        <strain evidence="14 15">CBS 291.85</strain>
    </source>
</reference>
<evidence type="ECO:0000256" key="1">
    <source>
        <dbReference type="ARBA" id="ARBA00001913"/>
    </source>
</evidence>
<sequence>MYHRYHSQLVDMYRNLRHKPYFRPSLYVCIIFSSVYVLYHIAYSRPASNSLPFDFSEGFLPLEDVSEEVWAERANQVKLAFLHAYHGYERYALPHDELKPLTGGYQDNFNGWGVTLFDSLDTMLLLGFQNEYKRALPIVERATFELPEERHAPYFETVIRYLGGLLSAHAISKDPILLDKADELADKLDSVFNTPSGFPLFGVNPSSGSVVGPDIGVLAEMASLQMEYTMLAKSTGKKRWWDRANTVIRALANADLRYTGGMFPIKWNLTTAQPHDVHLSVGAQADSAHEYLLKQFLLTARTDKASLEMYLRATTHVIANLIYVSPTRHLLYVTDTDTSPYEKRATPSHNFEHLSCFFPGLLALGAHTLPLDNLESLGINFESLGSESKFGHAGKAYKLLSQYNLKDLHLWAAEGIAETCWLTYADMPTGLGPDEVTMYTEKRSEGYLWMDAMERWRASGSRGIPPGTGDKDPVVYTEQERLRGGNRRRDYAIRRKKYLLRPETLESLYIMWRVTGDSKWRNRGWRIFEALERHTKTPYGYASLRTTEVVPPSKEDDMPSYFLAETLKYLYLMFTNEDPISLDKWVFNTEAHPFPVFEWTEEEKERFSI</sequence>
<keyword evidence="15" id="KW-1185">Reference proteome</keyword>
<feature type="binding site" evidence="10">
    <location>
        <position position="589"/>
    </location>
    <ligand>
        <name>Ca(2+)</name>
        <dbReference type="ChEBI" id="CHEBI:29108"/>
    </ligand>
</feature>
<dbReference type="GO" id="GO:0005975">
    <property type="term" value="P:carbohydrate metabolic process"/>
    <property type="evidence" value="ECO:0007669"/>
    <property type="project" value="InterPro"/>
</dbReference>
<dbReference type="EMBL" id="JAACJM010000057">
    <property type="protein sequence ID" value="KAF5355355.1"/>
    <property type="molecule type" value="Genomic_DNA"/>
</dbReference>
<dbReference type="InterPro" id="IPR036026">
    <property type="entry name" value="Seven-hairpin_glycosidases"/>
</dbReference>
<name>A0A8H5D873_9AGAR</name>
<dbReference type="Gene3D" id="1.50.10.10">
    <property type="match status" value="1"/>
</dbReference>
<evidence type="ECO:0000256" key="5">
    <source>
        <dbReference type="ARBA" id="ARBA00022801"/>
    </source>
</evidence>
<dbReference type="EC" id="3.2.1.-" evidence="12"/>
<keyword evidence="6 10" id="KW-0106">Calcium</keyword>
<evidence type="ECO:0000256" key="11">
    <source>
        <dbReference type="PIRSR" id="PIRSR601382-3"/>
    </source>
</evidence>
<keyword evidence="4 10" id="KW-0479">Metal-binding</keyword>
<gene>
    <name evidence="14" type="ORF">D9758_006099</name>
</gene>
<dbReference type="GO" id="GO:0005783">
    <property type="term" value="C:endoplasmic reticulum"/>
    <property type="evidence" value="ECO:0007669"/>
    <property type="project" value="TreeGrafter"/>
</dbReference>
<evidence type="ECO:0000256" key="7">
    <source>
        <dbReference type="ARBA" id="ARBA00023157"/>
    </source>
</evidence>
<comment type="caution">
    <text evidence="14">The sequence shown here is derived from an EMBL/GenBank/DDBJ whole genome shotgun (WGS) entry which is preliminary data.</text>
</comment>
<evidence type="ECO:0000256" key="3">
    <source>
        <dbReference type="ARBA" id="ARBA00007658"/>
    </source>
</evidence>
<evidence type="ECO:0000313" key="15">
    <source>
        <dbReference type="Proteomes" id="UP000559256"/>
    </source>
</evidence>
<dbReference type="PANTHER" id="PTHR11742:SF55">
    <property type="entry name" value="ENDOPLASMIC RETICULUM MANNOSYL-OLIGOSACCHARIDE 1,2-ALPHA-MANNOSIDASE"/>
    <property type="match status" value="1"/>
</dbReference>
<dbReference type="Proteomes" id="UP000559256">
    <property type="component" value="Unassembled WGS sequence"/>
</dbReference>
<evidence type="ECO:0000256" key="10">
    <source>
        <dbReference type="PIRSR" id="PIRSR601382-2"/>
    </source>
</evidence>
<comment type="cofactor">
    <cofactor evidence="1 10">
        <name>Ca(2+)</name>
        <dbReference type="ChEBI" id="CHEBI:29108"/>
    </cofactor>
</comment>
<evidence type="ECO:0000256" key="6">
    <source>
        <dbReference type="ARBA" id="ARBA00022837"/>
    </source>
</evidence>
<feature type="disulfide bond" evidence="11">
    <location>
        <begin position="356"/>
        <end position="420"/>
    </location>
</feature>
<dbReference type="InterPro" id="IPR001382">
    <property type="entry name" value="Glyco_hydro_47"/>
</dbReference>
<evidence type="ECO:0000256" key="4">
    <source>
        <dbReference type="ARBA" id="ARBA00022723"/>
    </source>
</evidence>
<evidence type="ECO:0000313" key="14">
    <source>
        <dbReference type="EMBL" id="KAF5355355.1"/>
    </source>
</evidence>
<keyword evidence="12" id="KW-0326">Glycosidase</keyword>
<keyword evidence="13" id="KW-0472">Membrane</keyword>
<dbReference type="GO" id="GO:0005509">
    <property type="term" value="F:calcium ion binding"/>
    <property type="evidence" value="ECO:0007669"/>
    <property type="project" value="InterPro"/>
</dbReference>
<feature type="transmembrane region" description="Helical" evidence="13">
    <location>
        <begin position="21"/>
        <end position="42"/>
    </location>
</feature>
<proteinExistence type="inferred from homology"/>
<dbReference type="InterPro" id="IPR012341">
    <property type="entry name" value="6hp_glycosidase-like_sf"/>
</dbReference>
<comment type="pathway">
    <text evidence="2">Protein modification; protein glycosylation.</text>
</comment>
<keyword evidence="7 11" id="KW-1015">Disulfide bond</keyword>
<organism evidence="14 15">
    <name type="scientific">Tetrapyrgos nigripes</name>
    <dbReference type="NCBI Taxonomy" id="182062"/>
    <lineage>
        <taxon>Eukaryota</taxon>
        <taxon>Fungi</taxon>
        <taxon>Dikarya</taxon>
        <taxon>Basidiomycota</taxon>
        <taxon>Agaricomycotina</taxon>
        <taxon>Agaricomycetes</taxon>
        <taxon>Agaricomycetidae</taxon>
        <taxon>Agaricales</taxon>
        <taxon>Marasmiineae</taxon>
        <taxon>Marasmiaceae</taxon>
        <taxon>Tetrapyrgos</taxon>
    </lineage>
</organism>
<evidence type="ECO:0000256" key="9">
    <source>
        <dbReference type="ARBA" id="ARBA00048605"/>
    </source>
</evidence>
<dbReference type="OrthoDB" id="8118055at2759"/>
<comment type="catalytic activity">
    <reaction evidence="8">
        <text>N(4)-(alpha-D-Man-(1-&gt;2)-alpha-D-Man-(1-&gt;2)-alpha-D-Man-(1-&gt;3)-[alpha-D-Man-(1-&gt;3)-[alpha-D-Man-(1-&gt;2)-alpha-D-Man-(1-&gt;6)]-alpha-D-Man-(1-&gt;6)]-beta-D-Man-(1-&gt;4)-beta-D-GlcNAc-(1-&gt;4)-beta-D-GlcNAc)-L-asparaginyl-[protein] (N-glucan mannose isomer 8A1,2,3B1,3) + 3 H2O = N(4)-(alpha-D-Man-(1-&gt;3)-[alpha-D-Man-(1-&gt;3)-[alpha-D-Man-(1-&gt;6)]-alpha-D-Man-(1-&gt;6)]-beta-D-Man-(1-&gt;4)-beta-D-GlcNAc-(1-&gt;4)-beta-D-GlcNAc)-L-asparaginyl-[protein] (N-glucan mannose isomer 5A1,2) + 3 beta-D-mannose</text>
        <dbReference type="Rhea" id="RHEA:56028"/>
        <dbReference type="Rhea" id="RHEA-COMP:14358"/>
        <dbReference type="Rhea" id="RHEA-COMP:14367"/>
        <dbReference type="ChEBI" id="CHEBI:15377"/>
        <dbReference type="ChEBI" id="CHEBI:28563"/>
        <dbReference type="ChEBI" id="CHEBI:59087"/>
        <dbReference type="ChEBI" id="CHEBI:60628"/>
        <dbReference type="EC" id="3.2.1.113"/>
    </reaction>
</comment>
<accession>A0A8H5D873</accession>
<dbReference type="AlphaFoldDB" id="A0A8H5D873"/>
<dbReference type="PANTHER" id="PTHR11742">
    <property type="entry name" value="MANNOSYL-OLIGOSACCHARIDE ALPHA-1,2-MANNOSIDASE-RELATED"/>
    <property type="match status" value="1"/>
</dbReference>
<evidence type="ECO:0000256" key="8">
    <source>
        <dbReference type="ARBA" id="ARBA00047669"/>
    </source>
</evidence>
<dbReference type="GO" id="GO:0004571">
    <property type="term" value="F:mannosyl-oligosaccharide 1,2-alpha-mannosidase activity"/>
    <property type="evidence" value="ECO:0007669"/>
    <property type="project" value="UniProtKB-EC"/>
</dbReference>
<keyword evidence="5 12" id="KW-0378">Hydrolase</keyword>
<dbReference type="InterPro" id="IPR050749">
    <property type="entry name" value="Glycosyl_Hydrolase_47"/>
</dbReference>
<dbReference type="Pfam" id="PF01532">
    <property type="entry name" value="Glyco_hydro_47"/>
    <property type="match status" value="1"/>
</dbReference>
<dbReference type="SUPFAM" id="SSF48225">
    <property type="entry name" value="Seven-hairpin glycosidases"/>
    <property type="match status" value="1"/>
</dbReference>
<evidence type="ECO:0000256" key="12">
    <source>
        <dbReference type="RuleBase" id="RU361193"/>
    </source>
</evidence>
<dbReference type="GO" id="GO:0016020">
    <property type="term" value="C:membrane"/>
    <property type="evidence" value="ECO:0007669"/>
    <property type="project" value="InterPro"/>
</dbReference>
<evidence type="ECO:0000256" key="2">
    <source>
        <dbReference type="ARBA" id="ARBA00004922"/>
    </source>
</evidence>
<keyword evidence="13" id="KW-1133">Transmembrane helix</keyword>
<keyword evidence="13" id="KW-0812">Transmembrane</keyword>
<comment type="catalytic activity">
    <reaction evidence="9">
        <text>N(4)-(alpha-D-Man-(1-&gt;2)-alpha-D-Man-(1-&gt;2)-alpha-D-Man-(1-&gt;3)-[alpha-D-Man-(1-&gt;2)-alpha-D-Man-(1-&gt;3)-[alpha-D-Man-(1-&gt;2)-alpha-D-Man-(1-&gt;6)]-alpha-D-Man-(1-&gt;6)]-beta-D-Man-(1-&gt;4)-beta-D-GlcNAc-(1-&gt;4)-beta-D-GlcNAc)-L-asparaginyl-[protein] (N-glucan mannose isomer 9A1,2,3B1,2,3) + 4 H2O = N(4)-(alpha-D-Man-(1-&gt;3)-[alpha-D-Man-(1-&gt;3)-[alpha-D-Man-(1-&gt;6)]-alpha-D-Man-(1-&gt;6)]-beta-D-Man-(1-&gt;4)-beta-D-GlcNAc-(1-&gt;4)-beta-D-GlcNAc)-L-asparaginyl-[protein] (N-glucan mannose isomer 5A1,2) + 4 beta-D-mannose</text>
        <dbReference type="Rhea" id="RHEA:56008"/>
        <dbReference type="Rhea" id="RHEA-COMP:14356"/>
        <dbReference type="Rhea" id="RHEA-COMP:14367"/>
        <dbReference type="ChEBI" id="CHEBI:15377"/>
        <dbReference type="ChEBI" id="CHEBI:28563"/>
        <dbReference type="ChEBI" id="CHEBI:59087"/>
        <dbReference type="ChEBI" id="CHEBI:139493"/>
        <dbReference type="EC" id="3.2.1.113"/>
    </reaction>
</comment>